<dbReference type="AlphaFoldDB" id="A0A9Q5CYT9"/>
<proteinExistence type="predicted"/>
<dbReference type="EMBL" id="JABSXK010000001">
    <property type="protein sequence ID" value="NRV10743.1"/>
    <property type="molecule type" value="Genomic_DNA"/>
</dbReference>
<dbReference type="RefSeq" id="WP_236887833.1">
    <property type="nucleotide sequence ID" value="NZ_CP016090.1"/>
</dbReference>
<accession>A0A9Q5CYT9</accession>
<organism evidence="1 2">
    <name type="scientific">Clostridium beijerinckii</name>
    <name type="common">Clostridium MP</name>
    <dbReference type="NCBI Taxonomy" id="1520"/>
    <lineage>
        <taxon>Bacteria</taxon>
        <taxon>Bacillati</taxon>
        <taxon>Bacillota</taxon>
        <taxon>Clostridia</taxon>
        <taxon>Eubacteriales</taxon>
        <taxon>Clostridiaceae</taxon>
        <taxon>Clostridium</taxon>
    </lineage>
</organism>
<name>A0A9Q5CYT9_CLOBE</name>
<comment type="caution">
    <text evidence="1">The sequence shown here is derived from an EMBL/GenBank/DDBJ whole genome shotgun (WGS) entry which is preliminary data.</text>
</comment>
<protein>
    <submittedName>
        <fullName evidence="1">Uncharacterized protein</fullName>
    </submittedName>
</protein>
<reference evidence="1" key="1">
    <citation type="submission" date="2020-05" db="EMBL/GenBank/DDBJ databases">
        <title>Genomic insights into acetone-butanol-ethanol (ABE) fermentation by sequencing solventogenic clostridia strains.</title>
        <authorList>
            <person name="Brown S."/>
        </authorList>
    </citation>
    <scope>NUCLEOTIDE SEQUENCE</scope>
    <source>
        <strain evidence="1">DJ126</strain>
    </source>
</reference>
<evidence type="ECO:0000313" key="2">
    <source>
        <dbReference type="Proteomes" id="UP000821656"/>
    </source>
</evidence>
<gene>
    <name evidence="1" type="ORF">DFH45_003706</name>
</gene>
<dbReference type="Proteomes" id="UP000821656">
    <property type="component" value="Unassembled WGS sequence"/>
</dbReference>
<sequence>MSKNVYDDLWIDILKNNEISLSEKSITLLKKIFKSKLLKKDTFFLQEGEKSTEI</sequence>
<evidence type="ECO:0000313" key="1">
    <source>
        <dbReference type="EMBL" id="NRV10743.1"/>
    </source>
</evidence>